<name>A0A3G1B5B3_9ARCH</name>
<evidence type="ECO:0000313" key="2">
    <source>
        <dbReference type="EMBL" id="AJZ75085.1"/>
    </source>
</evidence>
<dbReference type="EMBL" id="CP011097">
    <property type="protein sequence ID" value="AJZ75085.1"/>
    <property type="molecule type" value="Genomic_DNA"/>
</dbReference>
<dbReference type="Proteomes" id="UP000266745">
    <property type="component" value="Chromosome"/>
</dbReference>
<dbReference type="OrthoDB" id="11052at2157"/>
<feature type="transmembrane region" description="Helical" evidence="1">
    <location>
        <begin position="37"/>
        <end position="57"/>
    </location>
</feature>
<dbReference type="RefSeq" id="WP_048187447.1">
    <property type="nucleotide sequence ID" value="NZ_CP011097.1"/>
</dbReference>
<evidence type="ECO:0000313" key="3">
    <source>
        <dbReference type="Proteomes" id="UP000266745"/>
    </source>
</evidence>
<sequence>MKWIPPKKLKVLTILFFGTGIWGIISGMFLIKPTMMFIVLFGVLNLCIGGFIGYRFFTQGPKPEWSPKKSKK</sequence>
<protein>
    <submittedName>
        <fullName evidence="2">Uncharacterized protein</fullName>
    </submittedName>
</protein>
<organism evidence="2 3">
    <name type="scientific">Candidatus Nitrosotenuis cloacae</name>
    <dbReference type="NCBI Taxonomy" id="1603555"/>
    <lineage>
        <taxon>Archaea</taxon>
        <taxon>Nitrososphaerota</taxon>
        <taxon>Candidatus Nitrosotenuis</taxon>
    </lineage>
</organism>
<evidence type="ECO:0000256" key="1">
    <source>
        <dbReference type="SAM" id="Phobius"/>
    </source>
</evidence>
<dbReference type="GeneID" id="24874811"/>
<proteinExistence type="predicted"/>
<gene>
    <name evidence="2" type="ORF">SU86_000275</name>
</gene>
<keyword evidence="3" id="KW-1185">Reference proteome</keyword>
<accession>A0A3G1B5B3</accession>
<keyword evidence="1" id="KW-1133">Transmembrane helix</keyword>
<dbReference type="AlphaFoldDB" id="A0A3G1B5B3"/>
<keyword evidence="1" id="KW-0472">Membrane</keyword>
<feature type="transmembrane region" description="Helical" evidence="1">
    <location>
        <begin position="12"/>
        <end position="31"/>
    </location>
</feature>
<keyword evidence="1" id="KW-0812">Transmembrane</keyword>
<dbReference type="KEGG" id="tah:SU86_000275"/>
<reference evidence="2 3" key="1">
    <citation type="journal article" date="2016" name="Sci. Rep.">
        <title>A novel ammonia-oxidizing archaeon from wastewater treatment plant: Its enrichment, physiological and genomic characteristics.</title>
        <authorList>
            <person name="Li Y."/>
            <person name="Ding K."/>
            <person name="Wen X."/>
            <person name="Zhang B."/>
            <person name="Shen B."/>
            <person name="Yang Y."/>
        </authorList>
    </citation>
    <scope>NUCLEOTIDE SEQUENCE [LARGE SCALE GENOMIC DNA]</scope>
    <source>
        <strain evidence="2 3">SAT1</strain>
    </source>
</reference>